<dbReference type="RefSeq" id="WP_159527461.1">
    <property type="nucleotide sequence ID" value="NZ_WUUU01000194.1"/>
</dbReference>
<dbReference type="InterPro" id="IPR006059">
    <property type="entry name" value="SBP"/>
</dbReference>
<dbReference type="EMBL" id="WUUU01000194">
    <property type="protein sequence ID" value="MXR22069.1"/>
    <property type="molecule type" value="Genomic_DNA"/>
</dbReference>
<dbReference type="Proteomes" id="UP000471521">
    <property type="component" value="Unassembled WGS sequence"/>
</dbReference>
<dbReference type="InterPro" id="IPR005948">
    <property type="entry name" value="ThiB-like"/>
</dbReference>
<dbReference type="PROSITE" id="PS51257">
    <property type="entry name" value="PROKAR_LIPOPROTEIN"/>
    <property type="match status" value="1"/>
</dbReference>
<comment type="caution">
    <text evidence="3">The sequence shown here is derived from an EMBL/GenBank/DDBJ whole genome shotgun (WGS) entry which is preliminary data.</text>
</comment>
<keyword evidence="4" id="KW-1185">Reference proteome</keyword>
<dbReference type="GO" id="GO:0015888">
    <property type="term" value="P:thiamine transport"/>
    <property type="evidence" value="ECO:0007669"/>
    <property type="project" value="InterPro"/>
</dbReference>
<dbReference type="PROSITE" id="PS51318">
    <property type="entry name" value="TAT"/>
    <property type="match status" value="1"/>
</dbReference>
<dbReference type="NCBIfam" id="TIGR01254">
    <property type="entry name" value="sfuA"/>
    <property type="match status" value="1"/>
</dbReference>
<reference evidence="3 4" key="1">
    <citation type="submission" date="2019-12" db="EMBL/GenBank/DDBJ databases">
        <title>Isolation and characterization of three novel carbon monoxide-oxidizing members of Halobacteria from salione crusts and soils.</title>
        <authorList>
            <person name="Myers M.R."/>
            <person name="King G.M."/>
        </authorList>
    </citation>
    <scope>NUCLEOTIDE SEQUENCE [LARGE SCALE GENOMIC DNA]</scope>
    <source>
        <strain evidence="3 4">PCN9</strain>
    </source>
</reference>
<dbReference type="PANTHER" id="PTHR30006">
    <property type="entry name" value="THIAMINE-BINDING PERIPLASMIC PROTEIN-RELATED"/>
    <property type="match status" value="1"/>
</dbReference>
<dbReference type="GO" id="GO:0030975">
    <property type="term" value="F:thiamine binding"/>
    <property type="evidence" value="ECO:0007669"/>
    <property type="project" value="InterPro"/>
</dbReference>
<sequence length="386" mass="42452">MSDDQQRSSSRRRFVATVGTAATLGLAGCVETSDSNAETTAAETTSEGTATTSGGTTATTASETQSLKIGTTQAYVDAVSTSAGDWVEETFESEYDVDFEWVVRENELNDFIQRKQEGVELGADGYVGVTPTGLVRADRNLDESLFEAFDTSRVSNSGDIVDAYRFDPQQRVLPTGASYVCIVYDENVVDAPATLEDLTKDAWEGELILPNPQDTVTGLSFLLWTVKEYGTDGYLDYWDRLIDNGLQTTGSWNAAYSAYSNEEAAMVVSYSTDQVYASQSDVDMARHQIAFPNDQGYAYVSGTARFAGSEKDDLLHTFADFMLEAETQREVAVKNVGIPTVQDASLPEDMQQYVHTPKNPLQYGYETLRDNADDWREQVAQRIATQ</sequence>
<keyword evidence="1" id="KW-0732">Signal</keyword>
<organism evidence="3 4">
    <name type="scientific">Halobacterium bonnevillei</name>
    <dbReference type="NCBI Taxonomy" id="2692200"/>
    <lineage>
        <taxon>Archaea</taxon>
        <taxon>Methanobacteriati</taxon>
        <taxon>Methanobacteriota</taxon>
        <taxon>Stenosarchaea group</taxon>
        <taxon>Halobacteria</taxon>
        <taxon>Halobacteriales</taxon>
        <taxon>Halobacteriaceae</taxon>
        <taxon>Halobacterium</taxon>
    </lineage>
</organism>
<gene>
    <name evidence="3" type="ORF">GRX66_16240</name>
</gene>
<evidence type="ECO:0000256" key="1">
    <source>
        <dbReference type="ARBA" id="ARBA00022729"/>
    </source>
</evidence>
<proteinExistence type="predicted"/>
<dbReference type="Gene3D" id="3.40.190.10">
    <property type="entry name" value="Periplasmic binding protein-like II"/>
    <property type="match status" value="2"/>
</dbReference>
<dbReference type="SUPFAM" id="SSF53850">
    <property type="entry name" value="Periplasmic binding protein-like II"/>
    <property type="match status" value="1"/>
</dbReference>
<accession>A0A6B0SXB1</accession>
<dbReference type="AlphaFoldDB" id="A0A6B0SXB1"/>
<feature type="region of interest" description="Disordered" evidence="2">
    <location>
        <begin position="32"/>
        <end position="61"/>
    </location>
</feature>
<dbReference type="Pfam" id="PF13416">
    <property type="entry name" value="SBP_bac_8"/>
    <property type="match status" value="1"/>
</dbReference>
<name>A0A6B0SXB1_9EURY</name>
<evidence type="ECO:0000313" key="3">
    <source>
        <dbReference type="EMBL" id="MXR22069.1"/>
    </source>
</evidence>
<evidence type="ECO:0000313" key="4">
    <source>
        <dbReference type="Proteomes" id="UP000471521"/>
    </source>
</evidence>
<protein>
    <submittedName>
        <fullName evidence="3">Thiamine ABC transporter substrate-binding protein</fullName>
    </submittedName>
</protein>
<feature type="compositionally biased region" description="Low complexity" evidence="2">
    <location>
        <begin position="37"/>
        <end position="61"/>
    </location>
</feature>
<dbReference type="InterPro" id="IPR006311">
    <property type="entry name" value="TAT_signal"/>
</dbReference>
<dbReference type="OrthoDB" id="130870at2157"/>
<evidence type="ECO:0000256" key="2">
    <source>
        <dbReference type="SAM" id="MobiDB-lite"/>
    </source>
</evidence>
<dbReference type="PANTHER" id="PTHR30006:SF2">
    <property type="entry name" value="ABC TRANSPORTER SUBSTRATE-BINDING PROTEIN"/>
    <property type="match status" value="1"/>
</dbReference>